<evidence type="ECO:0000313" key="2">
    <source>
        <dbReference type="Proteomes" id="UP001362999"/>
    </source>
</evidence>
<accession>A0AAV9ZPZ1</accession>
<dbReference type="EMBL" id="JAWWNJ010000124">
    <property type="protein sequence ID" value="KAK6988263.1"/>
    <property type="molecule type" value="Genomic_DNA"/>
</dbReference>
<feature type="non-terminal residue" evidence="1">
    <location>
        <position position="1"/>
    </location>
</feature>
<comment type="caution">
    <text evidence="1">The sequence shown here is derived from an EMBL/GenBank/DDBJ whole genome shotgun (WGS) entry which is preliminary data.</text>
</comment>
<organism evidence="1 2">
    <name type="scientific">Favolaschia claudopus</name>
    <dbReference type="NCBI Taxonomy" id="2862362"/>
    <lineage>
        <taxon>Eukaryota</taxon>
        <taxon>Fungi</taxon>
        <taxon>Dikarya</taxon>
        <taxon>Basidiomycota</taxon>
        <taxon>Agaricomycotina</taxon>
        <taxon>Agaricomycetes</taxon>
        <taxon>Agaricomycetidae</taxon>
        <taxon>Agaricales</taxon>
        <taxon>Marasmiineae</taxon>
        <taxon>Mycenaceae</taxon>
        <taxon>Favolaschia</taxon>
    </lineage>
</organism>
<keyword evidence="2" id="KW-1185">Reference proteome</keyword>
<feature type="non-terminal residue" evidence="1">
    <location>
        <position position="90"/>
    </location>
</feature>
<dbReference type="Proteomes" id="UP001362999">
    <property type="component" value="Unassembled WGS sequence"/>
</dbReference>
<reference evidence="1 2" key="1">
    <citation type="journal article" date="2024" name="J Genomics">
        <title>Draft genome sequencing and assembly of Favolaschia claudopus CIRM-BRFM 2984 isolated from oak limbs.</title>
        <authorList>
            <person name="Navarro D."/>
            <person name="Drula E."/>
            <person name="Chaduli D."/>
            <person name="Cazenave R."/>
            <person name="Ahrendt S."/>
            <person name="Wang J."/>
            <person name="Lipzen A."/>
            <person name="Daum C."/>
            <person name="Barry K."/>
            <person name="Grigoriev I.V."/>
            <person name="Favel A."/>
            <person name="Rosso M.N."/>
            <person name="Martin F."/>
        </authorList>
    </citation>
    <scope>NUCLEOTIDE SEQUENCE [LARGE SCALE GENOMIC DNA]</scope>
    <source>
        <strain evidence="1 2">CIRM-BRFM 2984</strain>
    </source>
</reference>
<protein>
    <recommendedName>
        <fullName evidence="3">SIAH-type domain-containing protein</fullName>
    </recommendedName>
</protein>
<name>A0AAV9ZPZ1_9AGAR</name>
<dbReference type="AlphaFoldDB" id="A0AAV9ZPZ1"/>
<sequence length="90" mass="10308">VRIKSGKCDSDCPSAYAFQIRAASTFRETRPCTNVPIPCPFDCQQTHWKYNFPQHLNEFHPSWRAAASPSFIEQITVTRHEELKLGIPDS</sequence>
<evidence type="ECO:0000313" key="1">
    <source>
        <dbReference type="EMBL" id="KAK6988263.1"/>
    </source>
</evidence>
<gene>
    <name evidence="1" type="ORF">R3P38DRAFT_2484437</name>
</gene>
<evidence type="ECO:0008006" key="3">
    <source>
        <dbReference type="Google" id="ProtNLM"/>
    </source>
</evidence>
<proteinExistence type="predicted"/>